<protein>
    <submittedName>
        <fullName evidence="1">Uncharacterized protein</fullName>
    </submittedName>
</protein>
<proteinExistence type="predicted"/>
<dbReference type="Proteomes" id="UP001341840">
    <property type="component" value="Unassembled WGS sequence"/>
</dbReference>
<comment type="caution">
    <text evidence="1">The sequence shown here is derived from an EMBL/GenBank/DDBJ whole genome shotgun (WGS) entry which is preliminary data.</text>
</comment>
<dbReference type="EMBL" id="JASCZI010211578">
    <property type="protein sequence ID" value="MED6194681.1"/>
    <property type="molecule type" value="Genomic_DNA"/>
</dbReference>
<keyword evidence="2" id="KW-1185">Reference proteome</keyword>
<evidence type="ECO:0000313" key="1">
    <source>
        <dbReference type="EMBL" id="MED6194681.1"/>
    </source>
</evidence>
<sequence length="143" mass="16533">MESTLKKAEVMVDPSVRVKVIPREVKFKDTSAESSKACHKHSTCDGSSSNPIALFYKKLTCMETRIMNQLKRNDRRNKRRFSSSSCHIVAYCNGHYASVECLRRALEDSKLYPAWNNFDPYRGILHHFSLFRVDSMLCSQLHN</sequence>
<evidence type="ECO:0000313" key="2">
    <source>
        <dbReference type="Proteomes" id="UP001341840"/>
    </source>
</evidence>
<name>A0ABU6XBF9_9FABA</name>
<accession>A0ABU6XBF9</accession>
<organism evidence="1 2">
    <name type="scientific">Stylosanthes scabra</name>
    <dbReference type="NCBI Taxonomy" id="79078"/>
    <lineage>
        <taxon>Eukaryota</taxon>
        <taxon>Viridiplantae</taxon>
        <taxon>Streptophyta</taxon>
        <taxon>Embryophyta</taxon>
        <taxon>Tracheophyta</taxon>
        <taxon>Spermatophyta</taxon>
        <taxon>Magnoliopsida</taxon>
        <taxon>eudicotyledons</taxon>
        <taxon>Gunneridae</taxon>
        <taxon>Pentapetalae</taxon>
        <taxon>rosids</taxon>
        <taxon>fabids</taxon>
        <taxon>Fabales</taxon>
        <taxon>Fabaceae</taxon>
        <taxon>Papilionoideae</taxon>
        <taxon>50 kb inversion clade</taxon>
        <taxon>dalbergioids sensu lato</taxon>
        <taxon>Dalbergieae</taxon>
        <taxon>Pterocarpus clade</taxon>
        <taxon>Stylosanthes</taxon>
    </lineage>
</organism>
<gene>
    <name evidence="1" type="ORF">PIB30_030748</name>
</gene>
<reference evidence="1 2" key="1">
    <citation type="journal article" date="2023" name="Plants (Basel)">
        <title>Bridging the Gap: Combining Genomics and Transcriptomics Approaches to Understand Stylosanthes scabra, an Orphan Legume from the Brazilian Caatinga.</title>
        <authorList>
            <person name="Ferreira-Neto J.R.C."/>
            <person name="da Silva M.D."/>
            <person name="Binneck E."/>
            <person name="de Melo N.F."/>
            <person name="da Silva R.H."/>
            <person name="de Melo A.L.T.M."/>
            <person name="Pandolfi V."/>
            <person name="Bustamante F.O."/>
            <person name="Brasileiro-Vidal A.C."/>
            <person name="Benko-Iseppon A.M."/>
        </authorList>
    </citation>
    <scope>NUCLEOTIDE SEQUENCE [LARGE SCALE GENOMIC DNA]</scope>
    <source>
        <tissue evidence="1">Leaves</tissue>
    </source>
</reference>